<dbReference type="GO" id="GO:0015074">
    <property type="term" value="P:DNA integration"/>
    <property type="evidence" value="ECO:0007669"/>
    <property type="project" value="InterPro"/>
</dbReference>
<dbReference type="WBParaSite" id="SMTH1_25620.1">
    <property type="protein sequence ID" value="SMTH1_25620.1"/>
    <property type="gene ID" value="SMTH1_25620"/>
</dbReference>
<proteinExistence type="predicted"/>
<protein>
    <recommendedName>
        <fullName evidence="2">Integrase catalytic domain-containing protein</fullName>
    </recommendedName>
</protein>
<dbReference type="Proteomes" id="UP000050791">
    <property type="component" value="Unassembled WGS sequence"/>
</dbReference>
<feature type="domain" description="Integrase catalytic" evidence="2">
    <location>
        <begin position="1091"/>
        <end position="1287"/>
    </location>
</feature>
<dbReference type="InterPro" id="IPR012337">
    <property type="entry name" value="RNaseH-like_sf"/>
</dbReference>
<dbReference type="Pfam" id="PF18701">
    <property type="entry name" value="DUF5641"/>
    <property type="match status" value="1"/>
</dbReference>
<dbReference type="SUPFAM" id="SSF53098">
    <property type="entry name" value="Ribonuclease H-like"/>
    <property type="match status" value="1"/>
</dbReference>
<dbReference type="Gene3D" id="1.10.340.70">
    <property type="match status" value="1"/>
</dbReference>
<dbReference type="InterPro" id="IPR008042">
    <property type="entry name" value="Retrotrans_Pao"/>
</dbReference>
<name>A0AA85B3R0_9TREM</name>
<dbReference type="InterPro" id="IPR005312">
    <property type="entry name" value="DUF1759"/>
</dbReference>
<dbReference type="Pfam" id="PF17921">
    <property type="entry name" value="Integrase_H2C2"/>
    <property type="match status" value="1"/>
</dbReference>
<evidence type="ECO:0000256" key="1">
    <source>
        <dbReference type="SAM" id="MobiDB-lite"/>
    </source>
</evidence>
<dbReference type="InterPro" id="IPR041588">
    <property type="entry name" value="Integrase_H2C2"/>
</dbReference>
<dbReference type="PANTHER" id="PTHR47331">
    <property type="entry name" value="PHD-TYPE DOMAIN-CONTAINING PROTEIN"/>
    <property type="match status" value="1"/>
</dbReference>
<dbReference type="GO" id="GO:0003676">
    <property type="term" value="F:nucleic acid binding"/>
    <property type="evidence" value="ECO:0007669"/>
    <property type="project" value="InterPro"/>
</dbReference>
<dbReference type="InterPro" id="IPR001584">
    <property type="entry name" value="Integrase_cat-core"/>
</dbReference>
<dbReference type="PROSITE" id="PS50994">
    <property type="entry name" value="INTEGRASE"/>
    <property type="match status" value="1"/>
</dbReference>
<dbReference type="Gene3D" id="3.30.420.10">
    <property type="entry name" value="Ribonuclease H-like superfamily/Ribonuclease H"/>
    <property type="match status" value="1"/>
</dbReference>
<feature type="region of interest" description="Disordered" evidence="1">
    <location>
        <begin position="1"/>
        <end position="23"/>
    </location>
</feature>
<dbReference type="Pfam" id="PF03564">
    <property type="entry name" value="DUF1759"/>
    <property type="match status" value="1"/>
</dbReference>
<evidence type="ECO:0000313" key="4">
    <source>
        <dbReference type="WBParaSite" id="SMTH1_25620.1"/>
    </source>
</evidence>
<dbReference type="InterPro" id="IPR040676">
    <property type="entry name" value="DUF5641"/>
</dbReference>
<dbReference type="Pfam" id="PF05380">
    <property type="entry name" value="Peptidase_A17"/>
    <property type="match status" value="1"/>
</dbReference>
<organism evidence="3 4">
    <name type="scientific">Schistosoma mattheei</name>
    <dbReference type="NCBI Taxonomy" id="31246"/>
    <lineage>
        <taxon>Eukaryota</taxon>
        <taxon>Metazoa</taxon>
        <taxon>Spiralia</taxon>
        <taxon>Lophotrochozoa</taxon>
        <taxon>Platyhelminthes</taxon>
        <taxon>Trematoda</taxon>
        <taxon>Digenea</taxon>
        <taxon>Strigeidida</taxon>
        <taxon>Schistosomatoidea</taxon>
        <taxon>Schistosomatidae</taxon>
        <taxon>Schistosoma</taxon>
    </lineage>
</organism>
<evidence type="ECO:0000259" key="2">
    <source>
        <dbReference type="PROSITE" id="PS50994"/>
    </source>
</evidence>
<reference evidence="4" key="1">
    <citation type="submission" date="2023-11" db="UniProtKB">
        <authorList>
            <consortium name="WormBaseParasite"/>
        </authorList>
    </citation>
    <scope>IDENTIFICATION</scope>
</reference>
<sequence>MPGKRNKVNENLALGHGEMQPDAPPDVRQVKLDAFSCHGSNVSLVSRRSKVSSRITLAELKERQLLEMRDLKDRQRKQLLCFQREFGSLRLNESTCSKLSSVSNCDDREKEHAHRFVSPSHDLRTKSLEKSKLLDYPGTKRKEVTLESLSVGLELPKVELSTFDGQPAKYWKFIRQFDLYVVSKVDDDGQRLMYLLHYCKGKAREAIEECIMLPPSSGYRRACDILKRLFGRTHEICRALMKDLTEGPDIAHNDAESLSRLAIKMENCSITLEQMDYSTDLNSVVTIESIVKKLPTVLQMRWAETVGKVTANGREPTFAELTEFVSSRAEILLSRFGQIATASKRVASKVACSTQGLSFGKIVSKSPCVICGETHSVDKCFQFSTLAVNDKWAKAKEKGLCYCCLRKGHRSVDCKDRVVCTVEGCRDRHHPSWHKTIRVQSGSNECLKESHCGYTESLKEDVFLGLIPVRLRAGDKEVSGYAFLDNGSDTTLIKLSTVRRLGLSSDGASITIKTVNGNKLSRSTTKAFKAYSLNGDECICIEQAVVVDDLPVHRPRVPVKDSAKKWSHLIDLPWTESVDGEVMLPIEFDVPEAHWVLDQRLGGRKSPYAIRTLLGWVLFGPAGFSKNSKRMVNYISQSYNPVEQIKEIYNYEFADVHSSDKALSLNDLKAVGIVERDTYFHQPLSDSVVSSWNEWVSFVRRLGTISVPRSIINENRKNFKAIELHLFCDASESGYGAVAYSWNIPKHQAPYSVLLYSKSRVAPIKQVTVPRLELAAAVLSARMGEVLNRNLPQVFDKTHFWTDSMIVLYYIKNTDSRYSTFVANRLAAIHHLTSVDQWGHVESNENPADWTSRGIRKELDLKNWIEGPSFLRKRESVGTLTLMCENPPENVEFKRCHTTNAVALKHSLSPILLYHSNWIKLIKAVAWLRRYVTYITIMYSHHNDRSLSVGYLSVDELDAAKHKVLALVQKEVYGEAVKVSRCNGVSATDIKELKNLSPTLIDGLLCVGGRLNYSDYPLSIRHPVILPSHHFVTELIIRHHHHLEGHTGTSQVLATIRRNYWIVKGTSAVKRVIGRCVRCIRAKATLGQQMMAPLPKCRVQQGWFCFSSVGIDYFGPLIVRRGRSEEKRYGCLFTCLQTRAVHLEVAFNLSTDAFIMALIRFIGRRGTPKEIYSDNGTNFVGATSELRANMSVWDKHKINDLTVSKGIHWHFNPPLASHRGGVWERLIRSVRRILLSISNGQILHDDSLATYFVEVERILNNRPIVPVTSDEKDDLALTPNTLLLLRDCDGLGMECSVADRYSKRWRQVNCLANTFWRRWIKEYIPLLQVRQKWFCKHRNLKEGDVVLVANDATTRGSWPMGRVDKCETDRDGLVRTVMVRMREGVVRRDVRKLCLLEGAE</sequence>
<accession>A0AA85B3R0</accession>
<evidence type="ECO:0000313" key="3">
    <source>
        <dbReference type="Proteomes" id="UP000050791"/>
    </source>
</evidence>
<dbReference type="InterPro" id="IPR036397">
    <property type="entry name" value="RNaseH_sf"/>
</dbReference>